<reference evidence="2 3" key="1">
    <citation type="submission" date="2020-08" db="EMBL/GenBank/DDBJ databases">
        <title>Sequencing the genomes of 1000 actinobacteria strains.</title>
        <authorList>
            <person name="Klenk H.-P."/>
        </authorList>
    </citation>
    <scope>NUCLEOTIDE SEQUENCE [LARGE SCALE GENOMIC DNA]</scope>
    <source>
        <strain evidence="2 3">DSM 45084</strain>
    </source>
</reference>
<keyword evidence="2" id="KW-0436">Ligase</keyword>
<protein>
    <submittedName>
        <fullName evidence="2">Asparagine synthase (Glutamine-hydrolyzing)</fullName>
        <ecNumber evidence="2">6.3.5.4</ecNumber>
    </submittedName>
</protein>
<comment type="caution">
    <text evidence="2">The sequence shown here is derived from an EMBL/GenBank/DDBJ whole genome shotgun (WGS) entry which is preliminary data.</text>
</comment>
<dbReference type="EC" id="6.3.5.4" evidence="2"/>
<dbReference type="RefSeq" id="WP_184669990.1">
    <property type="nucleotide sequence ID" value="NZ_BAABAI010000005.1"/>
</dbReference>
<dbReference type="AlphaFoldDB" id="A0A7W7T522"/>
<dbReference type="Proteomes" id="UP000542674">
    <property type="component" value="Unassembled WGS sequence"/>
</dbReference>
<proteinExistence type="predicted"/>
<dbReference type="Gene3D" id="3.40.50.620">
    <property type="entry name" value="HUPs"/>
    <property type="match status" value="2"/>
</dbReference>
<gene>
    <name evidence="2" type="ORF">F4559_003506</name>
</gene>
<organism evidence="2 3">
    <name type="scientific">Saccharothrix violaceirubra</name>
    <dbReference type="NCBI Taxonomy" id="413306"/>
    <lineage>
        <taxon>Bacteria</taxon>
        <taxon>Bacillati</taxon>
        <taxon>Actinomycetota</taxon>
        <taxon>Actinomycetes</taxon>
        <taxon>Pseudonocardiales</taxon>
        <taxon>Pseudonocardiaceae</taxon>
        <taxon>Saccharothrix</taxon>
    </lineage>
</organism>
<evidence type="ECO:0000313" key="3">
    <source>
        <dbReference type="Proteomes" id="UP000542674"/>
    </source>
</evidence>
<sequence length="617" mass="65424">MRWIAGRHGPGTGWVPVGDKVEGCGGLWSAEWPPARVRTVGDGNRRMAVFGDCAARAVCLERGLRAAVAGDLAAVTRWPGSYLVVLRDADRTVVVGDLPGMFPVHWTTQAATTWWSTSALLLVADRGVPPVEAVDPPVLAAQLAFGQPDLPGTRSVLRGVRRVPTGHALMIDEHGPVPVRHEPIDPAPSDRSRAAPALSGALRAAVESRLDGRPVSADLAGVDSTTLAVLAAERGPVLAVTFADDRLRDDDLAHARRTAAVVAALDHRVARDPAAVYYAGLGDPAGLPLTDAPNAYTATLAVKDAVFDTVTAAHGDGGVHFTGSAGDGVLGAGPDHLADLLRARRYGPFAAGLLGHARLRAESPWTLLARVRPAATMAADSWRATARTLHRPATRWEPDSRRPWAWSPPGTVADWLPPPARHDLADLLDTAADQAASATWVPDRLEHWTTRQRLAQLAVDVTGRQETARTRHGVEVAAPYPDSEVVRVCAAVPGRLRGNPHRYKPLLQAAFTGVVPDHVLHRATKGGFDAIAYRGLRDHGPTLLALLGGDSRLAALGLLDPVPATAMLDRACTGRAAAMGALHQVIAAELWLRRLDHAPGRPQWTEQTPEVACAATA</sequence>
<keyword evidence="3" id="KW-1185">Reference proteome</keyword>
<dbReference type="GO" id="GO:0004066">
    <property type="term" value="F:asparagine synthase (glutamine-hydrolyzing) activity"/>
    <property type="evidence" value="ECO:0007669"/>
    <property type="project" value="UniProtKB-EC"/>
</dbReference>
<dbReference type="InterPro" id="IPR014729">
    <property type="entry name" value="Rossmann-like_a/b/a_fold"/>
</dbReference>
<dbReference type="InterPro" id="IPR001962">
    <property type="entry name" value="Asn_synthase"/>
</dbReference>
<dbReference type="GO" id="GO:0006529">
    <property type="term" value="P:asparagine biosynthetic process"/>
    <property type="evidence" value="ECO:0007669"/>
    <property type="project" value="InterPro"/>
</dbReference>
<dbReference type="EMBL" id="JACHJS010000001">
    <property type="protein sequence ID" value="MBB4966147.1"/>
    <property type="molecule type" value="Genomic_DNA"/>
</dbReference>
<feature type="domain" description="Asparagine synthetase" evidence="1">
    <location>
        <begin position="199"/>
        <end position="593"/>
    </location>
</feature>
<accession>A0A7W7T522</accession>
<dbReference type="Pfam" id="PF00733">
    <property type="entry name" value="Asn_synthase"/>
    <property type="match status" value="1"/>
</dbReference>
<dbReference type="InterPro" id="IPR029055">
    <property type="entry name" value="Ntn_hydrolases_N"/>
</dbReference>
<name>A0A7W7T522_9PSEU</name>
<dbReference type="SUPFAM" id="SSF52402">
    <property type="entry name" value="Adenine nucleotide alpha hydrolases-like"/>
    <property type="match status" value="1"/>
</dbReference>
<evidence type="ECO:0000313" key="2">
    <source>
        <dbReference type="EMBL" id="MBB4966147.1"/>
    </source>
</evidence>
<dbReference type="NCBIfam" id="NF033561">
    <property type="entry name" value="macrolact_Ik_Al"/>
    <property type="match status" value="1"/>
</dbReference>
<evidence type="ECO:0000259" key="1">
    <source>
        <dbReference type="Pfam" id="PF00733"/>
    </source>
</evidence>
<dbReference type="SUPFAM" id="SSF56235">
    <property type="entry name" value="N-terminal nucleophile aminohydrolases (Ntn hydrolases)"/>
    <property type="match status" value="1"/>
</dbReference>